<comment type="caution">
    <text evidence="3">The sequence shown here is derived from an EMBL/GenBank/DDBJ whole genome shotgun (WGS) entry which is preliminary data.</text>
</comment>
<dbReference type="EMBL" id="JABCJE010000015">
    <property type="protein sequence ID" value="NVO25450.1"/>
    <property type="molecule type" value="Genomic_DNA"/>
</dbReference>
<protein>
    <submittedName>
        <fullName evidence="3">4-oxalocrotonate tautomerase</fullName>
    </submittedName>
</protein>
<dbReference type="SUPFAM" id="SSF55331">
    <property type="entry name" value="Tautomerase/MIF"/>
    <property type="match status" value="1"/>
</dbReference>
<evidence type="ECO:0000313" key="4">
    <source>
        <dbReference type="Proteomes" id="UP000592216"/>
    </source>
</evidence>
<accession>A0A850QES4</accession>
<sequence>MPHITVHMMPGRSEAQKQDLTEALVKVLQTTVGAGEDSISVEIVDQPNWPEYYRAEIAPNLERLQKIPGYTY</sequence>
<evidence type="ECO:0000259" key="2">
    <source>
        <dbReference type="Pfam" id="PF01361"/>
    </source>
</evidence>
<gene>
    <name evidence="3" type="ORF">HJ536_19005</name>
</gene>
<dbReference type="InterPro" id="IPR004370">
    <property type="entry name" value="4-OT-like_dom"/>
</dbReference>
<proteinExistence type="predicted"/>
<reference evidence="3 4" key="1">
    <citation type="submission" date="2020-04" db="EMBL/GenBank/DDBJ databases">
        <title>Donghicola sp., a member of the Rhodobacteraceae family isolated from mangrove forest in Thailand.</title>
        <authorList>
            <person name="Charoenyingcharoen P."/>
            <person name="Yukphan P."/>
        </authorList>
    </citation>
    <scope>NUCLEOTIDE SEQUENCE [LARGE SCALE GENOMIC DNA]</scope>
    <source>
        <strain evidence="3 4">B5-SW-15</strain>
    </source>
</reference>
<evidence type="ECO:0000313" key="3">
    <source>
        <dbReference type="EMBL" id="NVO25450.1"/>
    </source>
</evidence>
<dbReference type="RefSeq" id="WP_177158988.1">
    <property type="nucleotide sequence ID" value="NZ_JABCJE010000015.1"/>
</dbReference>
<dbReference type="InterPro" id="IPR014347">
    <property type="entry name" value="Tautomerase/MIF_sf"/>
</dbReference>
<dbReference type="GO" id="GO:0016853">
    <property type="term" value="F:isomerase activity"/>
    <property type="evidence" value="ECO:0007669"/>
    <property type="project" value="UniProtKB-KW"/>
</dbReference>
<dbReference type="AlphaFoldDB" id="A0A850QES4"/>
<keyword evidence="1" id="KW-0413">Isomerase</keyword>
<dbReference type="Pfam" id="PF01361">
    <property type="entry name" value="Tautomerase"/>
    <property type="match status" value="1"/>
</dbReference>
<dbReference type="Gene3D" id="3.30.429.10">
    <property type="entry name" value="Macrophage Migration Inhibitory Factor"/>
    <property type="match status" value="1"/>
</dbReference>
<evidence type="ECO:0000256" key="1">
    <source>
        <dbReference type="ARBA" id="ARBA00023235"/>
    </source>
</evidence>
<feature type="domain" description="4-oxalocrotonate tautomerase-like" evidence="2">
    <location>
        <begin position="2"/>
        <end position="43"/>
    </location>
</feature>
<dbReference type="Proteomes" id="UP000592216">
    <property type="component" value="Unassembled WGS sequence"/>
</dbReference>
<name>A0A850QES4_9RHOB</name>
<organism evidence="3 4">
    <name type="scientific">Donghicola mangrovi</name>
    <dbReference type="NCBI Taxonomy" id="2729614"/>
    <lineage>
        <taxon>Bacteria</taxon>
        <taxon>Pseudomonadati</taxon>
        <taxon>Pseudomonadota</taxon>
        <taxon>Alphaproteobacteria</taxon>
        <taxon>Rhodobacterales</taxon>
        <taxon>Roseobacteraceae</taxon>
        <taxon>Donghicola</taxon>
    </lineage>
</organism>